<evidence type="ECO:0000256" key="6">
    <source>
        <dbReference type="RuleBase" id="RU362006"/>
    </source>
</evidence>
<dbReference type="Pfam" id="PF03134">
    <property type="entry name" value="TB2_DP1_HVA22"/>
    <property type="match status" value="1"/>
</dbReference>
<sequence>MDQLQQKLEIMNKEGEKVLLIKFISEKTKLPPSYIILGSLIASCLVLMLEIAESLISRLVGVVYPGIKSLYAIESADKADDKQWLTYWLIYAFFLVIDEYAGFILTYFPFYYFAKVCFLIWLFNPVTQGAQKIYEVLIELFRRNKDNIENLIQVSNHAINDLMSTQGEQPRQQQKKQEEEEKTFKKLD</sequence>
<dbReference type="EMBL" id="CCKQ01005900">
    <property type="protein sequence ID" value="CDW77174.1"/>
    <property type="molecule type" value="Genomic_DNA"/>
</dbReference>
<feature type="compositionally biased region" description="Basic and acidic residues" evidence="7">
    <location>
        <begin position="175"/>
        <end position="188"/>
    </location>
</feature>
<feature type="transmembrane region" description="Helical" evidence="8">
    <location>
        <begin position="30"/>
        <end position="49"/>
    </location>
</feature>
<keyword evidence="3 8" id="KW-0812">Transmembrane</keyword>
<evidence type="ECO:0000313" key="10">
    <source>
        <dbReference type="Proteomes" id="UP000039865"/>
    </source>
</evidence>
<accession>A0A078A5K4</accession>
<dbReference type="PANTHER" id="PTHR12300">
    <property type="entry name" value="HVA22-LIKE PROTEINS"/>
    <property type="match status" value="1"/>
</dbReference>
<comment type="subcellular location">
    <subcellularLocation>
        <location evidence="1 6">Membrane</location>
        <topology evidence="1 6">Multi-pass membrane protein</topology>
    </subcellularLocation>
</comment>
<evidence type="ECO:0000256" key="2">
    <source>
        <dbReference type="ARBA" id="ARBA00008573"/>
    </source>
</evidence>
<evidence type="ECO:0000256" key="1">
    <source>
        <dbReference type="ARBA" id="ARBA00004141"/>
    </source>
</evidence>
<proteinExistence type="inferred from homology"/>
<comment type="similarity">
    <text evidence="2 6">Belongs to the DP1 family.</text>
</comment>
<evidence type="ECO:0000256" key="4">
    <source>
        <dbReference type="ARBA" id="ARBA00022989"/>
    </source>
</evidence>
<evidence type="ECO:0000313" key="9">
    <source>
        <dbReference type="EMBL" id="CDW77174.1"/>
    </source>
</evidence>
<organism evidence="9 10">
    <name type="scientific">Stylonychia lemnae</name>
    <name type="common">Ciliate</name>
    <dbReference type="NCBI Taxonomy" id="5949"/>
    <lineage>
        <taxon>Eukaryota</taxon>
        <taxon>Sar</taxon>
        <taxon>Alveolata</taxon>
        <taxon>Ciliophora</taxon>
        <taxon>Intramacronucleata</taxon>
        <taxon>Spirotrichea</taxon>
        <taxon>Stichotrichia</taxon>
        <taxon>Sporadotrichida</taxon>
        <taxon>Oxytrichidae</taxon>
        <taxon>Stylonychinae</taxon>
        <taxon>Stylonychia</taxon>
    </lineage>
</organism>
<evidence type="ECO:0008006" key="11">
    <source>
        <dbReference type="Google" id="ProtNLM"/>
    </source>
</evidence>
<protein>
    <recommendedName>
        <fullName evidence="11">Receptor expression-enhancing protein</fullName>
    </recommendedName>
</protein>
<gene>
    <name evidence="9" type="primary">Contig6075.g6502</name>
    <name evidence="9" type="ORF">STYLEM_6144</name>
</gene>
<evidence type="ECO:0000256" key="8">
    <source>
        <dbReference type="SAM" id="Phobius"/>
    </source>
</evidence>
<dbReference type="OMA" id="MGKTWAI"/>
<dbReference type="GO" id="GO:0016020">
    <property type="term" value="C:membrane"/>
    <property type="evidence" value="ECO:0007669"/>
    <property type="project" value="UniProtKB-SubCell"/>
</dbReference>
<dbReference type="AlphaFoldDB" id="A0A078A5K4"/>
<dbReference type="InterPro" id="IPR004345">
    <property type="entry name" value="TB2_DP1_HVA22"/>
</dbReference>
<dbReference type="Proteomes" id="UP000039865">
    <property type="component" value="Unassembled WGS sequence"/>
</dbReference>
<dbReference type="PANTHER" id="PTHR12300:SF161">
    <property type="entry name" value="RECEPTOR EXPRESSION-ENHANCING PROTEIN"/>
    <property type="match status" value="1"/>
</dbReference>
<keyword evidence="10" id="KW-1185">Reference proteome</keyword>
<evidence type="ECO:0000256" key="5">
    <source>
        <dbReference type="ARBA" id="ARBA00023136"/>
    </source>
</evidence>
<keyword evidence="4 8" id="KW-1133">Transmembrane helix</keyword>
<feature type="transmembrane region" description="Helical" evidence="8">
    <location>
        <begin position="110"/>
        <end position="127"/>
    </location>
</feature>
<evidence type="ECO:0000256" key="3">
    <source>
        <dbReference type="ARBA" id="ARBA00022692"/>
    </source>
</evidence>
<name>A0A078A5K4_STYLE</name>
<dbReference type="OrthoDB" id="290016at2759"/>
<dbReference type="FunCoup" id="A0A078A5K4">
    <property type="interactions" value="52"/>
</dbReference>
<evidence type="ECO:0000256" key="7">
    <source>
        <dbReference type="SAM" id="MobiDB-lite"/>
    </source>
</evidence>
<reference evidence="9 10" key="1">
    <citation type="submission" date="2014-06" db="EMBL/GenBank/DDBJ databases">
        <authorList>
            <person name="Swart Estienne"/>
        </authorList>
    </citation>
    <scope>NUCLEOTIDE SEQUENCE [LARGE SCALE GENOMIC DNA]</scope>
    <source>
        <strain evidence="9 10">130c</strain>
    </source>
</reference>
<keyword evidence="5 8" id="KW-0472">Membrane</keyword>
<feature type="region of interest" description="Disordered" evidence="7">
    <location>
        <begin position="166"/>
        <end position="188"/>
    </location>
</feature>
<dbReference type="InParanoid" id="A0A078A5K4"/>